<name>A0A1D6GU57_MAIZE</name>
<gene>
    <name evidence="1" type="ORF">ZEAMMB73_Zm00001d014567</name>
</gene>
<evidence type="ECO:0000313" key="1">
    <source>
        <dbReference type="EMBL" id="AQK66522.1"/>
    </source>
</evidence>
<accession>A0A1D6GU57</accession>
<sequence length="11" mass="1395">MYASKIQEIRR</sequence>
<reference evidence="1" key="1">
    <citation type="submission" date="2015-12" db="EMBL/GenBank/DDBJ databases">
        <title>Update maize B73 reference genome by single molecule sequencing technologies.</title>
        <authorList>
            <consortium name="Maize Genome Sequencing Project"/>
            <person name="Ware D."/>
        </authorList>
    </citation>
    <scope>NUCLEOTIDE SEQUENCE</scope>
    <source>
        <tissue evidence="1">Seedling</tissue>
    </source>
</reference>
<organism evidence="1">
    <name type="scientific">Zea mays</name>
    <name type="common">Maize</name>
    <dbReference type="NCBI Taxonomy" id="4577"/>
    <lineage>
        <taxon>Eukaryota</taxon>
        <taxon>Viridiplantae</taxon>
        <taxon>Streptophyta</taxon>
        <taxon>Embryophyta</taxon>
        <taxon>Tracheophyta</taxon>
        <taxon>Spermatophyta</taxon>
        <taxon>Magnoliopsida</taxon>
        <taxon>Liliopsida</taxon>
        <taxon>Poales</taxon>
        <taxon>Poaceae</taxon>
        <taxon>PACMAD clade</taxon>
        <taxon>Panicoideae</taxon>
        <taxon>Andropogonodae</taxon>
        <taxon>Andropogoneae</taxon>
        <taxon>Tripsacinae</taxon>
        <taxon>Zea</taxon>
    </lineage>
</organism>
<dbReference type="EMBL" id="CM000781">
    <property type="protein sequence ID" value="AQK66522.1"/>
    <property type="molecule type" value="Genomic_DNA"/>
</dbReference>
<proteinExistence type="predicted"/>
<protein>
    <submittedName>
        <fullName evidence="1">Uncharacterized protein</fullName>
    </submittedName>
</protein>